<dbReference type="Proteomes" id="UP001501565">
    <property type="component" value="Unassembled WGS sequence"/>
</dbReference>
<keyword evidence="2" id="KW-1185">Reference proteome</keyword>
<gene>
    <name evidence="1" type="ORF">GCM10022277_16300</name>
</gene>
<sequence>MKEHIEELRIVEAYLTDMLEADRDGDYDAFIKHFDDDDLEGFTKNTFLEDVELMREDLGAYKDRSFLGSLQGFKTDSRSNCLRFVWRATYEKNEALIILGIHEKDGVWLVNENVVSK</sequence>
<organism evidence="1 2">
    <name type="scientific">Litoribacillus peritrichatus</name>
    <dbReference type="NCBI Taxonomy" id="718191"/>
    <lineage>
        <taxon>Bacteria</taxon>
        <taxon>Pseudomonadati</taxon>
        <taxon>Pseudomonadota</taxon>
        <taxon>Gammaproteobacteria</taxon>
        <taxon>Oceanospirillales</taxon>
        <taxon>Oceanospirillaceae</taxon>
        <taxon>Litoribacillus</taxon>
    </lineage>
</organism>
<name>A0ABP7ME41_9GAMM</name>
<protein>
    <recommendedName>
        <fullName evidence="3">DUF4440 domain-containing protein</fullName>
    </recommendedName>
</protein>
<comment type="caution">
    <text evidence="1">The sequence shown here is derived from an EMBL/GenBank/DDBJ whole genome shotgun (WGS) entry which is preliminary data.</text>
</comment>
<reference evidence="2" key="1">
    <citation type="journal article" date="2019" name="Int. J. Syst. Evol. Microbiol.">
        <title>The Global Catalogue of Microorganisms (GCM) 10K type strain sequencing project: providing services to taxonomists for standard genome sequencing and annotation.</title>
        <authorList>
            <consortium name="The Broad Institute Genomics Platform"/>
            <consortium name="The Broad Institute Genome Sequencing Center for Infectious Disease"/>
            <person name="Wu L."/>
            <person name="Ma J."/>
        </authorList>
    </citation>
    <scope>NUCLEOTIDE SEQUENCE [LARGE SCALE GENOMIC DNA]</scope>
    <source>
        <strain evidence="2">JCM 17551</strain>
    </source>
</reference>
<evidence type="ECO:0000313" key="1">
    <source>
        <dbReference type="EMBL" id="GAA3921240.1"/>
    </source>
</evidence>
<evidence type="ECO:0008006" key="3">
    <source>
        <dbReference type="Google" id="ProtNLM"/>
    </source>
</evidence>
<dbReference type="RefSeq" id="WP_344797336.1">
    <property type="nucleotide sequence ID" value="NZ_BAABBN010000004.1"/>
</dbReference>
<proteinExistence type="predicted"/>
<accession>A0ABP7ME41</accession>
<evidence type="ECO:0000313" key="2">
    <source>
        <dbReference type="Proteomes" id="UP001501565"/>
    </source>
</evidence>
<dbReference type="EMBL" id="BAABBN010000004">
    <property type="protein sequence ID" value="GAA3921240.1"/>
    <property type="molecule type" value="Genomic_DNA"/>
</dbReference>